<sequence length="147" mass="16345">MGKPKKLITKDEAIALEDYWLKTRGKAIEGACGYQDCREYWYSLNDLQDYIDYVKKKAKKKGYKTKDLGLRIYLGTYPPTKDKHDGLSTVFLAPTVKKSQPPKSQGKDGSTDGDDDQENIYDIEPLNKGGNGWPPNNYGDGGDGGGD</sequence>
<keyword evidence="3" id="KW-1185">Reference proteome</keyword>
<feature type="compositionally biased region" description="Acidic residues" evidence="1">
    <location>
        <begin position="111"/>
        <end position="121"/>
    </location>
</feature>
<evidence type="ECO:0000313" key="3">
    <source>
        <dbReference type="Proteomes" id="UP000468581"/>
    </source>
</evidence>
<evidence type="ECO:0000313" key="2">
    <source>
        <dbReference type="EMBL" id="NER13921.1"/>
    </source>
</evidence>
<comment type="caution">
    <text evidence="2">The sequence shown here is derived from an EMBL/GenBank/DDBJ whole genome shotgun (WGS) entry which is preliminary data.</text>
</comment>
<dbReference type="EMBL" id="JAABOO010000002">
    <property type="protein sequence ID" value="NER13921.1"/>
    <property type="molecule type" value="Genomic_DNA"/>
</dbReference>
<reference evidence="2 3" key="1">
    <citation type="submission" date="2020-01" db="EMBL/GenBank/DDBJ databases">
        <title>Leptobacterium flavescens.</title>
        <authorList>
            <person name="Wang G."/>
        </authorList>
    </citation>
    <scope>NUCLEOTIDE SEQUENCE [LARGE SCALE GENOMIC DNA]</scope>
    <source>
        <strain evidence="2 3">KCTC 22160</strain>
    </source>
</reference>
<feature type="region of interest" description="Disordered" evidence="1">
    <location>
        <begin position="78"/>
        <end position="147"/>
    </location>
</feature>
<name>A0A6P0UKM4_9FLAO</name>
<accession>A0A6P0UKM4</accession>
<dbReference type="RefSeq" id="WP_163607148.1">
    <property type="nucleotide sequence ID" value="NZ_JAABOO010000002.1"/>
</dbReference>
<proteinExistence type="predicted"/>
<gene>
    <name evidence="2" type="ORF">GWK08_10750</name>
</gene>
<dbReference type="Proteomes" id="UP000468581">
    <property type="component" value="Unassembled WGS sequence"/>
</dbReference>
<evidence type="ECO:0000256" key="1">
    <source>
        <dbReference type="SAM" id="MobiDB-lite"/>
    </source>
</evidence>
<dbReference type="AlphaFoldDB" id="A0A6P0UKM4"/>
<protein>
    <submittedName>
        <fullName evidence="2">Uncharacterized protein</fullName>
    </submittedName>
</protein>
<organism evidence="2 3">
    <name type="scientific">Leptobacterium flavescens</name>
    <dbReference type="NCBI Taxonomy" id="472055"/>
    <lineage>
        <taxon>Bacteria</taxon>
        <taxon>Pseudomonadati</taxon>
        <taxon>Bacteroidota</taxon>
        <taxon>Flavobacteriia</taxon>
        <taxon>Flavobacteriales</taxon>
        <taxon>Flavobacteriaceae</taxon>
        <taxon>Leptobacterium</taxon>
    </lineage>
</organism>